<evidence type="ECO:0000313" key="2">
    <source>
        <dbReference type="EMBL" id="HEA53326.1"/>
    </source>
</evidence>
<evidence type="ECO:0000259" key="1">
    <source>
        <dbReference type="Pfam" id="PF00487"/>
    </source>
</evidence>
<dbReference type="EMBL" id="DRGY01000106">
    <property type="protein sequence ID" value="HEA53326.1"/>
    <property type="molecule type" value="Genomic_DNA"/>
</dbReference>
<sequence length="85" mass="10306">MESSSYMRMNRIMQWFTRNIGYHHIHHLNVRIPFYRLPEVMAAIPELQSPLTTTLASRDIADCFRYALWDEDNQRMVSYREARQQ</sequence>
<dbReference type="InterPro" id="IPR005804">
    <property type="entry name" value="FA_desaturase_dom"/>
</dbReference>
<reference evidence="2" key="1">
    <citation type="journal article" date="2020" name="mSystems">
        <title>Genome- and Community-Level Interaction Insights into Carbon Utilization and Element Cycling Functions of Hydrothermarchaeota in Hydrothermal Sediment.</title>
        <authorList>
            <person name="Zhou Z."/>
            <person name="Liu Y."/>
            <person name="Xu W."/>
            <person name="Pan J."/>
            <person name="Luo Z.H."/>
            <person name="Li M."/>
        </authorList>
    </citation>
    <scope>NUCLEOTIDE SEQUENCE [LARGE SCALE GENOMIC DNA]</scope>
    <source>
        <strain evidence="2">HyVt-357</strain>
    </source>
</reference>
<dbReference type="AlphaFoldDB" id="A0A831VZ73"/>
<dbReference type="RefSeq" id="WP_349740427.1">
    <property type="nucleotide sequence ID" value="NZ_DRGY01000106.1"/>
</dbReference>
<dbReference type="GO" id="GO:0006629">
    <property type="term" value="P:lipid metabolic process"/>
    <property type="evidence" value="ECO:0007669"/>
    <property type="project" value="InterPro"/>
</dbReference>
<accession>A0A831VZ73</accession>
<name>A0A831VZ73_9GAMM</name>
<protein>
    <recommendedName>
        <fullName evidence="1">Fatty acid desaturase domain-containing protein</fullName>
    </recommendedName>
</protein>
<gene>
    <name evidence="2" type="ORF">ENI00_13620</name>
</gene>
<feature type="domain" description="Fatty acid desaturase" evidence="1">
    <location>
        <begin position="4"/>
        <end position="46"/>
    </location>
</feature>
<dbReference type="Proteomes" id="UP000885748">
    <property type="component" value="Unassembled WGS sequence"/>
</dbReference>
<dbReference type="Pfam" id="PF00487">
    <property type="entry name" value="FA_desaturase"/>
    <property type="match status" value="1"/>
</dbReference>
<organism evidence="2">
    <name type="scientific">Marinobacter antarcticus</name>
    <dbReference type="NCBI Taxonomy" id="564117"/>
    <lineage>
        <taxon>Bacteria</taxon>
        <taxon>Pseudomonadati</taxon>
        <taxon>Pseudomonadota</taxon>
        <taxon>Gammaproteobacteria</taxon>
        <taxon>Pseudomonadales</taxon>
        <taxon>Marinobacteraceae</taxon>
        <taxon>Marinobacter</taxon>
    </lineage>
</organism>
<proteinExistence type="predicted"/>
<comment type="caution">
    <text evidence="2">The sequence shown here is derived from an EMBL/GenBank/DDBJ whole genome shotgun (WGS) entry which is preliminary data.</text>
</comment>